<dbReference type="Proteomes" id="UP000250079">
    <property type="component" value="Chromosome"/>
</dbReference>
<name>A0A2Z2NXQ1_9GAMM</name>
<reference evidence="2 3" key="1">
    <citation type="submission" date="2016-12" db="EMBL/GenBank/DDBJ databases">
        <authorList>
            <person name="Song W.-J."/>
            <person name="Kurnit D.M."/>
        </authorList>
    </citation>
    <scope>NUCLEOTIDE SEQUENCE [LARGE SCALE GENOMIC DNA]</scope>
    <source>
        <strain evidence="2 3">IMCC3135</strain>
    </source>
</reference>
<feature type="transmembrane region" description="Helical" evidence="1">
    <location>
        <begin position="130"/>
        <end position="152"/>
    </location>
</feature>
<evidence type="ECO:0000313" key="3">
    <source>
        <dbReference type="Proteomes" id="UP000250079"/>
    </source>
</evidence>
<feature type="transmembrane region" description="Helical" evidence="1">
    <location>
        <begin position="188"/>
        <end position="207"/>
    </location>
</feature>
<keyword evidence="1" id="KW-1133">Transmembrane helix</keyword>
<keyword evidence="3" id="KW-1185">Reference proteome</keyword>
<dbReference type="EMBL" id="CP018632">
    <property type="protein sequence ID" value="ASJ76043.1"/>
    <property type="molecule type" value="Genomic_DNA"/>
</dbReference>
<feature type="transmembrane region" description="Helical" evidence="1">
    <location>
        <begin position="82"/>
        <end position="109"/>
    </location>
</feature>
<organism evidence="2 3">
    <name type="scientific">Granulosicoccus antarcticus IMCC3135</name>
    <dbReference type="NCBI Taxonomy" id="1192854"/>
    <lineage>
        <taxon>Bacteria</taxon>
        <taxon>Pseudomonadati</taxon>
        <taxon>Pseudomonadota</taxon>
        <taxon>Gammaproteobacteria</taxon>
        <taxon>Chromatiales</taxon>
        <taxon>Granulosicoccaceae</taxon>
        <taxon>Granulosicoccus</taxon>
    </lineage>
</organism>
<feature type="transmembrane region" description="Helical" evidence="1">
    <location>
        <begin position="56"/>
        <end position="76"/>
    </location>
</feature>
<keyword evidence="1" id="KW-0812">Transmembrane</keyword>
<dbReference type="KEGG" id="gai:IMCC3135_29970"/>
<evidence type="ECO:0008006" key="4">
    <source>
        <dbReference type="Google" id="ProtNLM"/>
    </source>
</evidence>
<feature type="transmembrane region" description="Helical" evidence="1">
    <location>
        <begin position="293"/>
        <end position="314"/>
    </location>
</feature>
<feature type="transmembrane region" description="Helical" evidence="1">
    <location>
        <begin position="24"/>
        <end position="44"/>
    </location>
</feature>
<gene>
    <name evidence="2" type="ORF">IMCC3135_29970</name>
</gene>
<feature type="transmembrane region" description="Helical" evidence="1">
    <location>
        <begin position="228"/>
        <end position="250"/>
    </location>
</feature>
<feature type="transmembrane region" description="Helical" evidence="1">
    <location>
        <begin position="262"/>
        <end position="286"/>
    </location>
</feature>
<dbReference type="OrthoDB" id="9797308at2"/>
<evidence type="ECO:0000256" key="1">
    <source>
        <dbReference type="SAM" id="Phobius"/>
    </source>
</evidence>
<keyword evidence="1" id="KW-0472">Membrane</keyword>
<accession>A0A2Z2NXQ1</accession>
<evidence type="ECO:0000313" key="2">
    <source>
        <dbReference type="EMBL" id="ASJ76043.1"/>
    </source>
</evidence>
<dbReference type="AlphaFoldDB" id="A0A2Z2NXQ1"/>
<sequence>MTDIQLVKFSQSLFAVRTILVESIKVYGVLLKIMIPALLVVKVLEELGAMQLIGAVLAPVMYLTGLPALLGVVWATTLLTNIFSGIVVFVGLAGQLSLSVEQVTVLGTLMLIGHSIPIEGAVARRAGVPWWVTIVLRVGGALLLASLLHLFYTHFNLLQEPATIVWSSSGGDDSLTAWVISQAKTLGMIYFVILSLIILLNTLRLLGLERLMHIGLVPVLRVLGIGRSAANVTVVGVALGLSYGAGLLIRDLDQGVMNRRDAYLSLCFLGLLHSIIEDTLLILALGADLSGILWARLIFSFVVIAVLARLYGVWEIRQPVLE</sequence>
<protein>
    <recommendedName>
        <fullName evidence="4">Nucleoside transporter/FeoB GTPase Gate domain-containing protein</fullName>
    </recommendedName>
</protein>
<proteinExistence type="predicted"/>